<dbReference type="GO" id="GO:0016787">
    <property type="term" value="F:hydrolase activity"/>
    <property type="evidence" value="ECO:0007669"/>
    <property type="project" value="UniProtKB-KW"/>
</dbReference>
<dbReference type="SUPFAM" id="SSF88723">
    <property type="entry name" value="PIN domain-like"/>
    <property type="match status" value="1"/>
</dbReference>
<name>A0A3N4YNI8_9MICO</name>
<evidence type="ECO:0000256" key="5">
    <source>
        <dbReference type="ARBA" id="ARBA00022842"/>
    </source>
</evidence>
<dbReference type="OrthoDB" id="32665at2"/>
<proteinExistence type="inferred from homology"/>
<evidence type="ECO:0000259" key="7">
    <source>
        <dbReference type="Pfam" id="PF01850"/>
    </source>
</evidence>
<dbReference type="GO" id="GO:0090729">
    <property type="term" value="F:toxin activity"/>
    <property type="evidence" value="ECO:0007669"/>
    <property type="project" value="UniProtKB-KW"/>
</dbReference>
<keyword evidence="9" id="KW-1185">Reference proteome</keyword>
<gene>
    <name evidence="6" type="primary">vapC</name>
    <name evidence="8" type="ORF">EDD34_0606</name>
</gene>
<keyword evidence="6" id="KW-0800">Toxin</keyword>
<feature type="binding site" evidence="6">
    <location>
        <position position="101"/>
    </location>
    <ligand>
        <name>Mg(2+)</name>
        <dbReference type="ChEBI" id="CHEBI:18420"/>
    </ligand>
</feature>
<comment type="cofactor">
    <cofactor evidence="6">
        <name>Mg(2+)</name>
        <dbReference type="ChEBI" id="CHEBI:18420"/>
    </cofactor>
</comment>
<sequence>MIVCDTGPLVAAALKDDKHYYSSVELFTSARLAARKLLVPITVVAEVGYLLERFAGPRTEARFIRSLAERDFIPIALDTADFERMAELIEKYADLPLGTTDASVIAVAERLDVDEVATLDRRHFTVVRPRNGAAFSLLPEVL</sequence>
<dbReference type="InterPro" id="IPR029060">
    <property type="entry name" value="PIN-like_dom_sf"/>
</dbReference>
<dbReference type="AlphaFoldDB" id="A0A3N4YNI8"/>
<dbReference type="HAMAP" id="MF_00265">
    <property type="entry name" value="VapC_Nob1"/>
    <property type="match status" value="1"/>
</dbReference>
<protein>
    <recommendedName>
        <fullName evidence="6">Ribonuclease VapC</fullName>
        <shortName evidence="6">RNase VapC</shortName>
        <ecNumber evidence="6">3.1.-.-</ecNumber>
    </recommendedName>
    <alternativeName>
        <fullName evidence="6">Toxin VapC</fullName>
    </alternativeName>
</protein>
<keyword evidence="5 6" id="KW-0460">Magnesium</keyword>
<dbReference type="GO" id="GO:0004540">
    <property type="term" value="F:RNA nuclease activity"/>
    <property type="evidence" value="ECO:0007669"/>
    <property type="project" value="InterPro"/>
</dbReference>
<evidence type="ECO:0000313" key="8">
    <source>
        <dbReference type="EMBL" id="RPF20030.1"/>
    </source>
</evidence>
<keyword evidence="1 6" id="KW-1277">Toxin-antitoxin system</keyword>
<dbReference type="InterPro" id="IPR002716">
    <property type="entry name" value="PIN_dom"/>
</dbReference>
<evidence type="ECO:0000256" key="6">
    <source>
        <dbReference type="HAMAP-Rule" id="MF_00265"/>
    </source>
</evidence>
<evidence type="ECO:0000256" key="1">
    <source>
        <dbReference type="ARBA" id="ARBA00022649"/>
    </source>
</evidence>
<dbReference type="RefSeq" id="WP_123813254.1">
    <property type="nucleotide sequence ID" value="NZ_RKQZ01000001.1"/>
</dbReference>
<comment type="function">
    <text evidence="6">Toxic component of a toxin-antitoxin (TA) system. An RNase.</text>
</comment>
<evidence type="ECO:0000256" key="4">
    <source>
        <dbReference type="ARBA" id="ARBA00022801"/>
    </source>
</evidence>
<evidence type="ECO:0000256" key="2">
    <source>
        <dbReference type="ARBA" id="ARBA00022722"/>
    </source>
</evidence>
<comment type="caution">
    <text evidence="8">The sequence shown here is derived from an EMBL/GenBank/DDBJ whole genome shotgun (WGS) entry which is preliminary data.</text>
</comment>
<feature type="binding site" evidence="6">
    <location>
        <position position="5"/>
    </location>
    <ligand>
        <name>Mg(2+)</name>
        <dbReference type="ChEBI" id="CHEBI:18420"/>
    </ligand>
</feature>
<dbReference type="Pfam" id="PF01850">
    <property type="entry name" value="PIN"/>
    <property type="match status" value="1"/>
</dbReference>
<keyword evidence="4 6" id="KW-0378">Hydrolase</keyword>
<dbReference type="EC" id="3.1.-.-" evidence="6"/>
<comment type="similarity">
    <text evidence="6">Belongs to the PINc/VapC protein family.</text>
</comment>
<keyword evidence="3 6" id="KW-0479">Metal-binding</keyword>
<dbReference type="InterPro" id="IPR022907">
    <property type="entry name" value="VapC_family"/>
</dbReference>
<dbReference type="Gene3D" id="3.40.50.1010">
    <property type="entry name" value="5'-nuclease"/>
    <property type="match status" value="1"/>
</dbReference>
<dbReference type="EMBL" id="RKQZ01000001">
    <property type="protein sequence ID" value="RPF20030.1"/>
    <property type="molecule type" value="Genomic_DNA"/>
</dbReference>
<accession>A0A3N4YNI8</accession>
<keyword evidence="2 6" id="KW-0540">Nuclease</keyword>
<evidence type="ECO:0000256" key="3">
    <source>
        <dbReference type="ARBA" id="ARBA00022723"/>
    </source>
</evidence>
<reference evidence="8 9" key="1">
    <citation type="submission" date="2018-11" db="EMBL/GenBank/DDBJ databases">
        <title>Sequencing the genomes of 1000 actinobacteria strains.</title>
        <authorList>
            <person name="Klenk H.-P."/>
        </authorList>
    </citation>
    <scope>NUCLEOTIDE SEQUENCE [LARGE SCALE GENOMIC DNA]</scope>
    <source>
        <strain evidence="8 9">DSM 15700</strain>
    </source>
</reference>
<feature type="domain" description="PIN" evidence="7">
    <location>
        <begin position="2"/>
        <end position="124"/>
    </location>
</feature>
<dbReference type="Proteomes" id="UP000280501">
    <property type="component" value="Unassembled WGS sequence"/>
</dbReference>
<organism evidence="8 9">
    <name type="scientific">Myceligenerans xiligouense</name>
    <dbReference type="NCBI Taxonomy" id="253184"/>
    <lineage>
        <taxon>Bacteria</taxon>
        <taxon>Bacillati</taxon>
        <taxon>Actinomycetota</taxon>
        <taxon>Actinomycetes</taxon>
        <taxon>Micrococcales</taxon>
        <taxon>Promicromonosporaceae</taxon>
        <taxon>Myceligenerans</taxon>
    </lineage>
</organism>
<evidence type="ECO:0000313" key="9">
    <source>
        <dbReference type="Proteomes" id="UP000280501"/>
    </source>
</evidence>
<dbReference type="GO" id="GO:0000287">
    <property type="term" value="F:magnesium ion binding"/>
    <property type="evidence" value="ECO:0007669"/>
    <property type="project" value="UniProtKB-UniRule"/>
</dbReference>